<evidence type="ECO:0000313" key="10">
    <source>
        <dbReference type="Proteomes" id="UP000190188"/>
    </source>
</evidence>
<dbReference type="SUPFAM" id="SSF53383">
    <property type="entry name" value="PLP-dependent transferases"/>
    <property type="match status" value="1"/>
</dbReference>
<protein>
    <recommendedName>
        <fullName evidence="3">homocysteine desulfhydrase</fullName>
        <ecNumber evidence="3">4.4.1.2</ecNumber>
    </recommendedName>
    <alternativeName>
        <fullName evidence="4">Homocysteine desulfhydrase</fullName>
    </alternativeName>
</protein>
<evidence type="ECO:0000313" key="9">
    <source>
        <dbReference type="EMBL" id="OPA80585.1"/>
    </source>
</evidence>
<dbReference type="InterPro" id="IPR000277">
    <property type="entry name" value="Cys/Met-Metab_PyrdxlP-dep_enz"/>
</dbReference>
<dbReference type="EMBL" id="MSZX01000002">
    <property type="protein sequence ID" value="OPA80585.1"/>
    <property type="molecule type" value="Genomic_DNA"/>
</dbReference>
<accession>A0A1T2XL95</accession>
<comment type="caution">
    <text evidence="9">The sequence shown here is derived from an EMBL/GenBank/DDBJ whole genome shotgun (WGS) entry which is preliminary data.</text>
</comment>
<keyword evidence="9" id="KW-0456">Lyase</keyword>
<dbReference type="OrthoDB" id="9780685at2"/>
<dbReference type="InterPro" id="IPR015424">
    <property type="entry name" value="PyrdxlP-dep_Trfase"/>
</dbReference>
<evidence type="ECO:0000256" key="8">
    <source>
        <dbReference type="RuleBase" id="RU362118"/>
    </source>
</evidence>
<feature type="modified residue" description="N6-(pyridoxal phosphate)lysine" evidence="7">
    <location>
        <position position="214"/>
    </location>
</feature>
<dbReference type="EC" id="4.4.1.2" evidence="3"/>
<dbReference type="Pfam" id="PF01053">
    <property type="entry name" value="Cys_Met_Meta_PP"/>
    <property type="match status" value="1"/>
</dbReference>
<evidence type="ECO:0000256" key="1">
    <source>
        <dbReference type="ARBA" id="ARBA00001933"/>
    </source>
</evidence>
<dbReference type="CDD" id="cd00614">
    <property type="entry name" value="CGS_like"/>
    <property type="match status" value="1"/>
</dbReference>
<evidence type="ECO:0000256" key="2">
    <source>
        <dbReference type="ARBA" id="ARBA00022898"/>
    </source>
</evidence>
<dbReference type="PANTHER" id="PTHR11808:SF80">
    <property type="entry name" value="CYSTATHIONINE GAMMA-LYASE"/>
    <property type="match status" value="1"/>
</dbReference>
<dbReference type="FunFam" id="3.40.640.10:FF:000046">
    <property type="entry name" value="Cystathionine gamma-lyase"/>
    <property type="match status" value="1"/>
</dbReference>
<proteinExistence type="inferred from homology"/>
<dbReference type="GO" id="GO:0047982">
    <property type="term" value="F:homocysteine desulfhydrase activity"/>
    <property type="evidence" value="ECO:0007669"/>
    <property type="project" value="UniProtKB-EC"/>
</dbReference>
<keyword evidence="10" id="KW-1185">Reference proteome</keyword>
<gene>
    <name evidence="9" type="ORF">BVG16_07655</name>
</gene>
<dbReference type="InterPro" id="IPR015421">
    <property type="entry name" value="PyrdxlP-dep_Trfase_major"/>
</dbReference>
<evidence type="ECO:0000256" key="4">
    <source>
        <dbReference type="ARBA" id="ARBA00047199"/>
    </source>
</evidence>
<evidence type="ECO:0000256" key="6">
    <source>
        <dbReference type="ARBA" id="ARBA00052699"/>
    </source>
</evidence>
<reference evidence="9 10" key="1">
    <citation type="submission" date="2017-01" db="EMBL/GenBank/DDBJ databases">
        <title>Genome analysis of Paenibacillus selenitrireducens ES3-24.</title>
        <authorList>
            <person name="Xu D."/>
            <person name="Yao R."/>
            <person name="Zheng S."/>
        </authorList>
    </citation>
    <scope>NUCLEOTIDE SEQUENCE [LARGE SCALE GENOMIC DNA]</scope>
    <source>
        <strain evidence="9 10">ES3-24</strain>
    </source>
</reference>
<dbReference type="Gene3D" id="3.90.1150.10">
    <property type="entry name" value="Aspartate Aminotransferase, domain 1"/>
    <property type="match status" value="1"/>
</dbReference>
<comment type="catalytic activity">
    <reaction evidence="5">
        <text>L-homocysteine + H2O = 2-oxobutanoate + hydrogen sulfide + NH4(+) + H(+)</text>
        <dbReference type="Rhea" id="RHEA:14501"/>
        <dbReference type="ChEBI" id="CHEBI:15377"/>
        <dbReference type="ChEBI" id="CHEBI:15378"/>
        <dbReference type="ChEBI" id="CHEBI:16763"/>
        <dbReference type="ChEBI" id="CHEBI:28938"/>
        <dbReference type="ChEBI" id="CHEBI:29919"/>
        <dbReference type="ChEBI" id="CHEBI:58199"/>
        <dbReference type="EC" id="4.4.1.2"/>
    </reaction>
    <physiologicalReaction direction="left-to-right" evidence="5">
        <dbReference type="Rhea" id="RHEA:14502"/>
    </physiologicalReaction>
</comment>
<evidence type="ECO:0000256" key="3">
    <source>
        <dbReference type="ARBA" id="ARBA00047175"/>
    </source>
</evidence>
<dbReference type="GO" id="GO:0019346">
    <property type="term" value="P:transsulfuration"/>
    <property type="evidence" value="ECO:0007669"/>
    <property type="project" value="InterPro"/>
</dbReference>
<dbReference type="STRING" id="1324314.BVG16_07655"/>
<comment type="cofactor">
    <cofactor evidence="1 8">
        <name>pyridoxal 5'-phosphate</name>
        <dbReference type="ChEBI" id="CHEBI:597326"/>
    </cofactor>
</comment>
<dbReference type="AlphaFoldDB" id="A0A1T2XL95"/>
<dbReference type="RefSeq" id="WP_078497928.1">
    <property type="nucleotide sequence ID" value="NZ_MSZX01000002.1"/>
</dbReference>
<keyword evidence="2 7" id="KW-0663">Pyridoxal phosphate</keyword>
<dbReference type="PANTHER" id="PTHR11808">
    <property type="entry name" value="TRANS-SULFURATION ENZYME FAMILY MEMBER"/>
    <property type="match status" value="1"/>
</dbReference>
<comment type="similarity">
    <text evidence="8">Belongs to the trans-sulfuration enzymes family.</text>
</comment>
<evidence type="ECO:0000256" key="5">
    <source>
        <dbReference type="ARBA" id="ARBA00048780"/>
    </source>
</evidence>
<evidence type="ECO:0000256" key="7">
    <source>
        <dbReference type="PIRSR" id="PIRSR001434-2"/>
    </source>
</evidence>
<organism evidence="9 10">
    <name type="scientific">Paenibacillus selenitireducens</name>
    <dbReference type="NCBI Taxonomy" id="1324314"/>
    <lineage>
        <taxon>Bacteria</taxon>
        <taxon>Bacillati</taxon>
        <taxon>Bacillota</taxon>
        <taxon>Bacilli</taxon>
        <taxon>Bacillales</taxon>
        <taxon>Paenibacillaceae</taxon>
        <taxon>Paenibacillus</taxon>
    </lineage>
</organism>
<sequence length="395" mass="44091">MKKNNTYDNSLLDYQTAVVHDSHDDRHHGAVAFPIYQNSLFTFPTHDAFDMASSKFLDNHVYTRGNNPSVFELEKRLALLEDGEKARCFASGMAAISAAILSTIQSGDHVICVDEAYGVTKRFLNDYLSNYGIETTFVDGASIENLVSAVRPNTKLIYLESPTSMVFKLQDLKSCAQLAKKIGAITIIDNTWASPCFQNPLQFDIDLVIHSISKYIGGHSDLVGGVVIGSAELIDKLSKNEFLLLGGIMTPHTANQVMRSLRTLPLRMEKLQANGLYVAKYLEQIPFITKVNHPGLPSHEQYSLVHSQMKGLGSLFSFETTLPYHIVRNWGDKLTYFRIGVSWGGYESLIIVTKQTTDQKKDSISLVRIYIGLENPQILVNDMLNAFKEIGIYVP</sequence>
<dbReference type="InterPro" id="IPR015422">
    <property type="entry name" value="PyrdxlP-dep_Trfase_small"/>
</dbReference>
<dbReference type="Gene3D" id="3.40.640.10">
    <property type="entry name" value="Type I PLP-dependent aspartate aminotransferase-like (Major domain)"/>
    <property type="match status" value="1"/>
</dbReference>
<comment type="catalytic activity">
    <reaction evidence="6">
        <text>L-methionine + H2O = methanethiol + 2-oxobutanoate + NH4(+)</text>
        <dbReference type="Rhea" id="RHEA:23800"/>
        <dbReference type="ChEBI" id="CHEBI:15377"/>
        <dbReference type="ChEBI" id="CHEBI:16007"/>
        <dbReference type="ChEBI" id="CHEBI:16763"/>
        <dbReference type="ChEBI" id="CHEBI:28938"/>
        <dbReference type="ChEBI" id="CHEBI:57844"/>
        <dbReference type="EC" id="4.4.1.11"/>
    </reaction>
    <physiologicalReaction direction="left-to-right" evidence="6">
        <dbReference type="Rhea" id="RHEA:23801"/>
    </physiologicalReaction>
</comment>
<dbReference type="GO" id="GO:0030170">
    <property type="term" value="F:pyridoxal phosphate binding"/>
    <property type="evidence" value="ECO:0007669"/>
    <property type="project" value="InterPro"/>
</dbReference>
<name>A0A1T2XL95_9BACL</name>
<dbReference type="PIRSF" id="PIRSF001434">
    <property type="entry name" value="CGS"/>
    <property type="match status" value="1"/>
</dbReference>
<dbReference type="GO" id="GO:0005737">
    <property type="term" value="C:cytoplasm"/>
    <property type="evidence" value="ECO:0007669"/>
    <property type="project" value="TreeGrafter"/>
</dbReference>
<dbReference type="Proteomes" id="UP000190188">
    <property type="component" value="Unassembled WGS sequence"/>
</dbReference>
<dbReference type="GO" id="GO:0018826">
    <property type="term" value="F:methionine gamma-lyase activity"/>
    <property type="evidence" value="ECO:0007669"/>
    <property type="project" value="UniProtKB-EC"/>
</dbReference>